<dbReference type="RefSeq" id="WP_106457800.1">
    <property type="nucleotide sequence ID" value="NZ_PXOH01000017.1"/>
</dbReference>
<dbReference type="GO" id="GO:0030089">
    <property type="term" value="C:phycobilisome"/>
    <property type="evidence" value="ECO:0007669"/>
    <property type="project" value="UniProtKB-KW"/>
</dbReference>
<organism evidence="3 4">
    <name type="scientific">Aphanothece hegewaldii CCALA 016</name>
    <dbReference type="NCBI Taxonomy" id="2107694"/>
    <lineage>
        <taxon>Bacteria</taxon>
        <taxon>Bacillati</taxon>
        <taxon>Cyanobacteriota</taxon>
        <taxon>Cyanophyceae</taxon>
        <taxon>Oscillatoriophycideae</taxon>
        <taxon>Chroococcales</taxon>
        <taxon>Aphanothecaceae</taxon>
        <taxon>Aphanothece</taxon>
    </lineage>
</organism>
<dbReference type="InterPro" id="IPR004155">
    <property type="entry name" value="PBS_lyase_HEAT"/>
</dbReference>
<proteinExistence type="predicted"/>
<dbReference type="EMBL" id="PXOH01000017">
    <property type="protein sequence ID" value="PSF35822.1"/>
    <property type="molecule type" value="Genomic_DNA"/>
</dbReference>
<evidence type="ECO:0008006" key="5">
    <source>
        <dbReference type="Google" id="ProtNLM"/>
    </source>
</evidence>
<dbReference type="OrthoDB" id="527225at2"/>
<dbReference type="InterPro" id="IPR016024">
    <property type="entry name" value="ARM-type_fold"/>
</dbReference>
<evidence type="ECO:0000313" key="3">
    <source>
        <dbReference type="EMBL" id="PSF35822.1"/>
    </source>
</evidence>
<dbReference type="Proteomes" id="UP000239001">
    <property type="component" value="Unassembled WGS sequence"/>
</dbReference>
<dbReference type="Pfam" id="PF13646">
    <property type="entry name" value="HEAT_2"/>
    <property type="match status" value="1"/>
</dbReference>
<accession>A0A2T1LVR4</accession>
<protein>
    <recommendedName>
        <fullName evidence="5">Knr4/Smi1-like domain-containing protein</fullName>
    </recommendedName>
</protein>
<keyword evidence="4" id="KW-1185">Reference proteome</keyword>
<dbReference type="SUPFAM" id="SSF48371">
    <property type="entry name" value="ARM repeat"/>
    <property type="match status" value="2"/>
</dbReference>
<dbReference type="Gene3D" id="1.25.10.10">
    <property type="entry name" value="Leucine-rich Repeat Variant"/>
    <property type="match status" value="1"/>
</dbReference>
<evidence type="ECO:0000256" key="1">
    <source>
        <dbReference type="ARBA" id="ARBA00022549"/>
    </source>
</evidence>
<dbReference type="InterPro" id="IPR011989">
    <property type="entry name" value="ARM-like"/>
</dbReference>
<name>A0A2T1LVR4_9CHRO</name>
<gene>
    <name evidence="3" type="ORF">C7H19_15475</name>
</gene>
<reference evidence="3 4" key="1">
    <citation type="submission" date="2018-03" db="EMBL/GenBank/DDBJ databases">
        <title>The ancient ancestry and fast evolution of plastids.</title>
        <authorList>
            <person name="Moore K.R."/>
            <person name="Magnabosco C."/>
            <person name="Momper L."/>
            <person name="Gold D.A."/>
            <person name="Bosak T."/>
            <person name="Fournier G.P."/>
        </authorList>
    </citation>
    <scope>NUCLEOTIDE SEQUENCE [LARGE SCALE GENOMIC DNA]</scope>
    <source>
        <strain evidence="3 4">CCALA 016</strain>
    </source>
</reference>
<evidence type="ECO:0000313" key="4">
    <source>
        <dbReference type="Proteomes" id="UP000239001"/>
    </source>
</evidence>
<comment type="caution">
    <text evidence="3">The sequence shown here is derived from an EMBL/GenBank/DDBJ whole genome shotgun (WGS) entry which is preliminary data.</text>
</comment>
<keyword evidence="2" id="KW-0605">Phycobilisome</keyword>
<dbReference type="AlphaFoldDB" id="A0A2T1LVR4"/>
<reference evidence="3 4" key="2">
    <citation type="submission" date="2018-03" db="EMBL/GenBank/DDBJ databases">
        <authorList>
            <person name="Keele B.F."/>
        </authorList>
    </citation>
    <scope>NUCLEOTIDE SEQUENCE [LARGE SCALE GENOMIC DNA]</scope>
    <source>
        <strain evidence="3 4">CCALA 016</strain>
    </source>
</reference>
<evidence type="ECO:0000256" key="2">
    <source>
        <dbReference type="ARBA" id="ARBA00022738"/>
    </source>
</evidence>
<sequence>MSLLTQALEQILKWSSKHYPLTVTRLNQGLSYAEIKRLTKDWPIQPPTEIYELYQWRNGVGDGFITCEFAGLFDIWGFLPLENVSLKKQPSPYEYELEPFYYSLNIFFSYESFLQGYLVFNDKGETNWVEFGEVIDGFYIRKSYYTNLTNMLLTIAESYKKVHFQDSQNNWIKNEELQKKIWNKYNSSKISESTLTQFIQKPSFYWLNQLMRNHLDFLEPKTQDTLIQILQKIQQNSEDKRIIEMTTRILEQPRENFYQKFNLSTLLKEYWKIREPEVSEFERFCFLVEKVNVEEDIKQIDKNRREEDLKRAVIFLLFMLKAANTLIQALKHNDVGIRREAAWALGEIKDLKAVDSLIETLSDSDQQVRQAAREALTKLILENPELEDLIPF</sequence>
<keyword evidence="1" id="KW-0042">Antenna complex</keyword>
<dbReference type="SMART" id="SM00567">
    <property type="entry name" value="EZ_HEAT"/>
    <property type="match status" value="1"/>
</dbReference>